<keyword evidence="1" id="KW-0812">Transmembrane</keyword>
<comment type="caution">
    <text evidence="2">The sequence shown here is derived from an EMBL/GenBank/DDBJ whole genome shotgun (WGS) entry which is preliminary data.</text>
</comment>
<gene>
    <name evidence="2" type="ORF">P9H32_15665</name>
</gene>
<evidence type="ECO:0008006" key="4">
    <source>
        <dbReference type="Google" id="ProtNLM"/>
    </source>
</evidence>
<dbReference type="InterPro" id="IPR011053">
    <property type="entry name" value="Single_hybrid_motif"/>
</dbReference>
<name>A0ABU5N0W2_9BACT</name>
<evidence type="ECO:0000256" key="1">
    <source>
        <dbReference type="SAM" id="Phobius"/>
    </source>
</evidence>
<sequence>MPAKRKYNVKGTNDFIVLAAIFFFLCLWAIKDAWFPSEKVLRKHPREMMATFEEDGTVEDVLVEVGDSVAEDQVIARLRSDRIAAEYEKAKIDFTEKRKKHQMMELARKNAEKNGVSEQGYADILKSEEQARVAREEAHATVNALKEKIDSSVLLSPTKGKVMEIRVGTHTMVDSVPAEFGGTVAVDKEARKITVSGANGQLQEWVAADAQVLKVHDGDTVEQGDVLAADPAILINPKDHFYLFNKSLAIFSFFAFWTFLAIHILGR</sequence>
<dbReference type="SUPFAM" id="SSF111369">
    <property type="entry name" value="HlyD-like secretion proteins"/>
    <property type="match status" value="1"/>
</dbReference>
<proteinExistence type="predicted"/>
<feature type="transmembrane region" description="Helical" evidence="1">
    <location>
        <begin position="248"/>
        <end position="266"/>
    </location>
</feature>
<dbReference type="Gene3D" id="2.40.50.100">
    <property type="match status" value="2"/>
</dbReference>
<keyword evidence="1" id="KW-1133">Transmembrane helix</keyword>
<protein>
    <recommendedName>
        <fullName evidence="4">RND efflux pump membrane fusion protein barrel-sandwich domain-containing protein</fullName>
    </recommendedName>
</protein>
<feature type="transmembrane region" description="Helical" evidence="1">
    <location>
        <begin position="15"/>
        <end position="34"/>
    </location>
</feature>
<keyword evidence="1" id="KW-0472">Membrane</keyword>
<reference evidence="2 3" key="1">
    <citation type="journal article" date="2024" name="Appl. Environ. Microbiol.">
        <title>Pontiella agarivorans sp. nov., a novel marine anaerobic bacterium capable of degrading macroalgal polysaccharides and fixing nitrogen.</title>
        <authorList>
            <person name="Liu N."/>
            <person name="Kivenson V."/>
            <person name="Peng X."/>
            <person name="Cui Z."/>
            <person name="Lankiewicz T.S."/>
            <person name="Gosselin K.M."/>
            <person name="English C.J."/>
            <person name="Blair E.M."/>
            <person name="O'Malley M.A."/>
            <person name="Valentine D.L."/>
        </authorList>
    </citation>
    <scope>NUCLEOTIDE SEQUENCE [LARGE SCALE GENOMIC DNA]</scope>
    <source>
        <strain evidence="2 3">NLcol2</strain>
    </source>
</reference>
<dbReference type="Proteomes" id="UP001290861">
    <property type="component" value="Unassembled WGS sequence"/>
</dbReference>
<dbReference type="EMBL" id="JARVCO010000012">
    <property type="protein sequence ID" value="MDZ8120068.1"/>
    <property type="molecule type" value="Genomic_DNA"/>
</dbReference>
<accession>A0ABU5N0W2</accession>
<evidence type="ECO:0000313" key="3">
    <source>
        <dbReference type="Proteomes" id="UP001290861"/>
    </source>
</evidence>
<dbReference type="SUPFAM" id="SSF51230">
    <property type="entry name" value="Single hybrid motif"/>
    <property type="match status" value="1"/>
</dbReference>
<organism evidence="2 3">
    <name type="scientific">Pontiella agarivorans</name>
    <dbReference type="NCBI Taxonomy" id="3038953"/>
    <lineage>
        <taxon>Bacteria</taxon>
        <taxon>Pseudomonadati</taxon>
        <taxon>Kiritimatiellota</taxon>
        <taxon>Kiritimatiellia</taxon>
        <taxon>Kiritimatiellales</taxon>
        <taxon>Pontiellaceae</taxon>
        <taxon>Pontiella</taxon>
    </lineage>
</organism>
<dbReference type="RefSeq" id="WP_322609845.1">
    <property type="nucleotide sequence ID" value="NZ_JARVCO010000012.1"/>
</dbReference>
<keyword evidence="3" id="KW-1185">Reference proteome</keyword>
<evidence type="ECO:0000313" key="2">
    <source>
        <dbReference type="EMBL" id="MDZ8120068.1"/>
    </source>
</evidence>